<feature type="region of interest" description="Disordered" evidence="1">
    <location>
        <begin position="27"/>
        <end position="104"/>
    </location>
</feature>
<gene>
    <name evidence="2" type="ORF">OS493_018067</name>
</gene>
<name>A0A9X0CJU1_9CNID</name>
<sequence>MPLLKYWTGGMHGQVRQTETAIKPKRVTSIAPSSTLPALMPEEKETKKLAVEQQKLQQKIKAAEKKAADLEDEKSEEDFDSDSAEYSSDSEEVSCEEASAPPRFTKAQLRAEAKLQELNSINRDLKLA</sequence>
<dbReference type="EMBL" id="MU827311">
    <property type="protein sequence ID" value="KAJ7360083.1"/>
    <property type="molecule type" value="Genomic_DNA"/>
</dbReference>
<reference evidence="2" key="1">
    <citation type="submission" date="2023-01" db="EMBL/GenBank/DDBJ databases">
        <title>Genome assembly of the deep-sea coral Lophelia pertusa.</title>
        <authorList>
            <person name="Herrera S."/>
            <person name="Cordes E."/>
        </authorList>
    </citation>
    <scope>NUCLEOTIDE SEQUENCE</scope>
    <source>
        <strain evidence="2">USNM1676648</strain>
        <tissue evidence="2">Polyp</tissue>
    </source>
</reference>
<keyword evidence="3" id="KW-1185">Reference proteome</keyword>
<organism evidence="2 3">
    <name type="scientific">Desmophyllum pertusum</name>
    <dbReference type="NCBI Taxonomy" id="174260"/>
    <lineage>
        <taxon>Eukaryota</taxon>
        <taxon>Metazoa</taxon>
        <taxon>Cnidaria</taxon>
        <taxon>Anthozoa</taxon>
        <taxon>Hexacorallia</taxon>
        <taxon>Scleractinia</taxon>
        <taxon>Caryophylliina</taxon>
        <taxon>Caryophylliidae</taxon>
        <taxon>Desmophyllum</taxon>
    </lineage>
</organism>
<evidence type="ECO:0000313" key="3">
    <source>
        <dbReference type="Proteomes" id="UP001163046"/>
    </source>
</evidence>
<accession>A0A9X0CJU1</accession>
<dbReference type="AlphaFoldDB" id="A0A9X0CJU1"/>
<dbReference type="Proteomes" id="UP001163046">
    <property type="component" value="Unassembled WGS sequence"/>
</dbReference>
<evidence type="ECO:0000313" key="2">
    <source>
        <dbReference type="EMBL" id="KAJ7360083.1"/>
    </source>
</evidence>
<feature type="compositionally biased region" description="Acidic residues" evidence="1">
    <location>
        <begin position="70"/>
        <end position="95"/>
    </location>
</feature>
<proteinExistence type="predicted"/>
<evidence type="ECO:0000256" key="1">
    <source>
        <dbReference type="SAM" id="MobiDB-lite"/>
    </source>
</evidence>
<comment type="caution">
    <text evidence="2">The sequence shown here is derived from an EMBL/GenBank/DDBJ whole genome shotgun (WGS) entry which is preliminary data.</text>
</comment>
<feature type="compositionally biased region" description="Basic and acidic residues" evidence="1">
    <location>
        <begin position="41"/>
        <end position="50"/>
    </location>
</feature>
<protein>
    <submittedName>
        <fullName evidence="2">Uncharacterized protein</fullName>
    </submittedName>
</protein>